<dbReference type="SUPFAM" id="SSF55144">
    <property type="entry name" value="LigT-like"/>
    <property type="match status" value="1"/>
</dbReference>
<dbReference type="AlphaFoldDB" id="A0A939TKU4"/>
<dbReference type="Proteomes" id="UP000668403">
    <property type="component" value="Unassembled WGS sequence"/>
</dbReference>
<dbReference type="GO" id="GO:0016874">
    <property type="term" value="F:ligase activity"/>
    <property type="evidence" value="ECO:0007669"/>
    <property type="project" value="UniProtKB-KW"/>
</dbReference>
<evidence type="ECO:0000313" key="1">
    <source>
        <dbReference type="EMBL" id="MBO2990641.1"/>
    </source>
</evidence>
<evidence type="ECO:0000313" key="2">
    <source>
        <dbReference type="Proteomes" id="UP000668403"/>
    </source>
</evidence>
<dbReference type="Gene3D" id="3.90.1140.10">
    <property type="entry name" value="Cyclic phosphodiesterase"/>
    <property type="match status" value="1"/>
</dbReference>
<dbReference type="Pfam" id="PF13563">
    <property type="entry name" value="2_5_RNA_ligase2"/>
    <property type="match status" value="1"/>
</dbReference>
<comment type="caution">
    <text evidence="1">The sequence shown here is derived from an EMBL/GenBank/DDBJ whole genome shotgun (WGS) entry which is preliminary data.</text>
</comment>
<organism evidence="1 2">
    <name type="scientific">Leucobacter tardus</name>
    <dbReference type="NCBI Taxonomy" id="501483"/>
    <lineage>
        <taxon>Bacteria</taxon>
        <taxon>Bacillati</taxon>
        <taxon>Actinomycetota</taxon>
        <taxon>Actinomycetes</taxon>
        <taxon>Micrococcales</taxon>
        <taxon>Microbacteriaceae</taxon>
        <taxon>Leucobacter</taxon>
    </lineage>
</organism>
<dbReference type="InterPro" id="IPR009097">
    <property type="entry name" value="Cyclic_Pdiesterase"/>
</dbReference>
<reference evidence="1" key="1">
    <citation type="submission" date="2021-03" db="EMBL/GenBank/DDBJ databases">
        <title>Leucobacter chromiisoli sp. nov., isolated from chromium-containing soil of chemical plant.</title>
        <authorList>
            <person name="Xu Z."/>
        </authorList>
    </citation>
    <scope>NUCLEOTIDE SEQUENCE</scope>
    <source>
        <strain evidence="1">K 70/01</strain>
    </source>
</reference>
<sequence>MGVSRRCAHAGATRRATRRRSRRGCGVISVELLLDDDTERRVHDEWRRLADAGLSSQGANRSPSNRPHVTLLVRSQVGPVSFTEAVQLLPIPLELGEPIVFRHGERGVLARPVRVTEALRDLHAAVHRAAGPGDDAPFTAAGEWTPHVTLARRLRLDALDDALTLVGRACSGAGVALRRWDSETRTVTPL</sequence>
<keyword evidence="1" id="KW-0436">Ligase</keyword>
<protein>
    <submittedName>
        <fullName evidence="1">2'-5' RNA ligase family protein</fullName>
    </submittedName>
</protein>
<proteinExistence type="predicted"/>
<accession>A0A939TKU4</accession>
<gene>
    <name evidence="1" type="ORF">J4H85_11610</name>
</gene>
<name>A0A939TKU4_9MICO</name>
<keyword evidence="2" id="KW-1185">Reference proteome</keyword>
<dbReference type="EMBL" id="JAGFBF010000005">
    <property type="protein sequence ID" value="MBO2990641.1"/>
    <property type="molecule type" value="Genomic_DNA"/>
</dbReference>